<keyword evidence="2" id="KW-1185">Reference proteome</keyword>
<sequence length="231" mass="27009">MNYQSILIITYGRTGSTLLQGVLNSLEGCLIRGENNNFCFSLFNTYQAILKAKEKAANVPADYPATVVNHPWYGAPLLNEKLFLTRCQSLVKELIIADKSHSPQVQCYGFKERYTYPEILNNFDEYLSFLTNIFPNVAFLFNTRNIENVLQSGWWRERDYNISKEIILTTEERFYSYLTKYKNTFHIQYEDVISKSNNFKNMLDFLGCSYDNQKMDAVLSQKHSYDIKPRL</sequence>
<dbReference type="Gene3D" id="3.40.50.300">
    <property type="entry name" value="P-loop containing nucleotide triphosphate hydrolases"/>
    <property type="match status" value="1"/>
</dbReference>
<dbReference type="Pfam" id="PF13469">
    <property type="entry name" value="Sulfotransfer_3"/>
    <property type="match status" value="1"/>
</dbReference>
<evidence type="ECO:0000313" key="2">
    <source>
        <dbReference type="Proteomes" id="UP000702425"/>
    </source>
</evidence>
<dbReference type="Proteomes" id="UP000702425">
    <property type="component" value="Unassembled WGS sequence"/>
</dbReference>
<organism evidence="1 2">
    <name type="scientific">Microcoleus asticus IPMA8</name>
    <dbReference type="NCBI Taxonomy" id="2563858"/>
    <lineage>
        <taxon>Bacteria</taxon>
        <taxon>Bacillati</taxon>
        <taxon>Cyanobacteriota</taxon>
        <taxon>Cyanophyceae</taxon>
        <taxon>Oscillatoriophycideae</taxon>
        <taxon>Oscillatoriales</taxon>
        <taxon>Microcoleaceae</taxon>
        <taxon>Microcoleus</taxon>
        <taxon>Microcoleus asticus</taxon>
    </lineage>
</organism>
<name>A0ABX2D0M0_9CYAN</name>
<proteinExistence type="predicted"/>
<dbReference type="SUPFAM" id="SSF52540">
    <property type="entry name" value="P-loop containing nucleoside triphosphate hydrolases"/>
    <property type="match status" value="1"/>
</dbReference>
<gene>
    <name evidence="1" type="ORF">E5S67_03770</name>
</gene>
<evidence type="ECO:0000313" key="1">
    <source>
        <dbReference type="EMBL" id="NQE36008.1"/>
    </source>
</evidence>
<comment type="caution">
    <text evidence="1">The sequence shown here is derived from an EMBL/GenBank/DDBJ whole genome shotgun (WGS) entry which is preliminary data.</text>
</comment>
<dbReference type="RefSeq" id="WP_172189822.1">
    <property type="nucleotide sequence ID" value="NZ_CAWPPK010000286.1"/>
</dbReference>
<reference evidence="1 2" key="1">
    <citation type="journal article" date="2020" name="Sci. Rep.">
        <title>A novel cyanobacterial geosmin producer, revising GeoA distribution and dispersion patterns in Bacteria.</title>
        <authorList>
            <person name="Churro C."/>
            <person name="Semedo-Aguiar A.P."/>
            <person name="Silva A.D."/>
            <person name="Pereira-Leal J.B."/>
            <person name="Leite R.B."/>
        </authorList>
    </citation>
    <scope>NUCLEOTIDE SEQUENCE [LARGE SCALE GENOMIC DNA]</scope>
    <source>
        <strain evidence="1 2">IPMA8</strain>
    </source>
</reference>
<accession>A0ABX2D0M0</accession>
<evidence type="ECO:0008006" key="3">
    <source>
        <dbReference type="Google" id="ProtNLM"/>
    </source>
</evidence>
<dbReference type="EMBL" id="SRRZ01000070">
    <property type="protein sequence ID" value="NQE36008.1"/>
    <property type="molecule type" value="Genomic_DNA"/>
</dbReference>
<dbReference type="InterPro" id="IPR027417">
    <property type="entry name" value="P-loop_NTPase"/>
</dbReference>
<protein>
    <recommendedName>
        <fullName evidence="3">Sulfotransferase family protein</fullName>
    </recommendedName>
</protein>